<dbReference type="EMBL" id="VDMD01000095">
    <property type="protein sequence ID" value="TRM55774.1"/>
    <property type="molecule type" value="Genomic_DNA"/>
</dbReference>
<name>A0A550BTC2_9AGAR</name>
<dbReference type="OrthoDB" id="2755069at2759"/>
<feature type="compositionally biased region" description="Gly residues" evidence="1">
    <location>
        <begin position="1"/>
        <end position="11"/>
    </location>
</feature>
<proteinExistence type="predicted"/>
<keyword evidence="3" id="KW-1185">Reference proteome</keyword>
<organism evidence="2 3">
    <name type="scientific">Schizophyllum amplum</name>
    <dbReference type="NCBI Taxonomy" id="97359"/>
    <lineage>
        <taxon>Eukaryota</taxon>
        <taxon>Fungi</taxon>
        <taxon>Dikarya</taxon>
        <taxon>Basidiomycota</taxon>
        <taxon>Agaricomycotina</taxon>
        <taxon>Agaricomycetes</taxon>
        <taxon>Agaricomycetidae</taxon>
        <taxon>Agaricales</taxon>
        <taxon>Schizophyllaceae</taxon>
        <taxon>Schizophyllum</taxon>
    </lineage>
</organism>
<accession>A0A550BTC2</accession>
<dbReference type="AlphaFoldDB" id="A0A550BTC2"/>
<feature type="region of interest" description="Disordered" evidence="1">
    <location>
        <begin position="282"/>
        <end position="313"/>
    </location>
</feature>
<sequence>MAKGSSTGGQGKSAKSADPSSRTSRAAKDTNAKNKTAAKSRVNDAKAASKSSTHKHARRGSSDDGSSSEDEQVELVKAKPRPRKDQATKSASSTSRAGRKSASVEDESSKEDVEEPEGEVSEHEEGSGESTDEEEASSDDDLASLRRKLAKSNSLVRKLRENPDSGHAGTAHSSSTPKIIDRPRGTFSIQIAMGLGGDRESKKYHEYLSIQRRIKQIVIQAQVPWEKTWANIPEEDKAKVYRVARLQIPFLARFRNDWATAAIARQYCSNLRADAYRRGELGGGPEVGVSQGERREAQVRLASQARVHRGRGG</sequence>
<gene>
    <name evidence="2" type="ORF">BD626DRAFT_636395</name>
</gene>
<dbReference type="STRING" id="97359.A0A550BTC2"/>
<feature type="region of interest" description="Disordered" evidence="1">
    <location>
        <begin position="1"/>
        <end position="141"/>
    </location>
</feature>
<evidence type="ECO:0000313" key="3">
    <source>
        <dbReference type="Proteomes" id="UP000320762"/>
    </source>
</evidence>
<reference evidence="2 3" key="1">
    <citation type="journal article" date="2019" name="New Phytol.">
        <title>Comparative genomics reveals unique wood-decay strategies and fruiting body development in the Schizophyllaceae.</title>
        <authorList>
            <person name="Almasi E."/>
            <person name="Sahu N."/>
            <person name="Krizsan K."/>
            <person name="Balint B."/>
            <person name="Kovacs G.M."/>
            <person name="Kiss B."/>
            <person name="Cseklye J."/>
            <person name="Drula E."/>
            <person name="Henrissat B."/>
            <person name="Nagy I."/>
            <person name="Chovatia M."/>
            <person name="Adam C."/>
            <person name="LaButti K."/>
            <person name="Lipzen A."/>
            <person name="Riley R."/>
            <person name="Grigoriev I.V."/>
            <person name="Nagy L.G."/>
        </authorList>
    </citation>
    <scope>NUCLEOTIDE SEQUENCE [LARGE SCALE GENOMIC DNA]</scope>
    <source>
        <strain evidence="2 3">NL-1724</strain>
    </source>
</reference>
<feature type="compositionally biased region" description="Acidic residues" evidence="1">
    <location>
        <begin position="130"/>
        <end position="141"/>
    </location>
</feature>
<dbReference type="Proteomes" id="UP000320762">
    <property type="component" value="Unassembled WGS sequence"/>
</dbReference>
<evidence type="ECO:0000256" key="1">
    <source>
        <dbReference type="SAM" id="MobiDB-lite"/>
    </source>
</evidence>
<evidence type="ECO:0000313" key="2">
    <source>
        <dbReference type="EMBL" id="TRM55774.1"/>
    </source>
</evidence>
<comment type="caution">
    <text evidence="2">The sequence shown here is derived from an EMBL/GenBank/DDBJ whole genome shotgun (WGS) entry which is preliminary data.</text>
</comment>
<protein>
    <submittedName>
        <fullName evidence="2">Uncharacterized protein</fullName>
    </submittedName>
</protein>
<feature type="compositionally biased region" description="Acidic residues" evidence="1">
    <location>
        <begin position="104"/>
        <end position="119"/>
    </location>
</feature>
<feature type="region of interest" description="Disordered" evidence="1">
    <location>
        <begin position="154"/>
        <end position="182"/>
    </location>
</feature>